<proteinExistence type="predicted"/>
<dbReference type="EMBL" id="FOHA01000016">
    <property type="protein sequence ID" value="SES00685.1"/>
    <property type="molecule type" value="Genomic_DNA"/>
</dbReference>
<evidence type="ECO:0000313" key="1">
    <source>
        <dbReference type="EMBL" id="SES00685.1"/>
    </source>
</evidence>
<evidence type="ECO:0000313" key="2">
    <source>
        <dbReference type="Proteomes" id="UP000198948"/>
    </source>
</evidence>
<keyword evidence="2" id="KW-1185">Reference proteome</keyword>
<reference evidence="1 2" key="1">
    <citation type="submission" date="2016-10" db="EMBL/GenBank/DDBJ databases">
        <authorList>
            <person name="de Groot N.N."/>
        </authorList>
    </citation>
    <scope>NUCLEOTIDE SEQUENCE [LARGE SCALE GENOMIC DNA]</scope>
    <source>
        <strain evidence="1 2">DSM 13760</strain>
    </source>
</reference>
<accession>A0A1H9TTZ3</accession>
<protein>
    <submittedName>
        <fullName evidence="1">Uncharacterized protein</fullName>
    </submittedName>
</protein>
<dbReference type="OrthoDB" id="2082782at2"/>
<sequence length="71" mass="8697">MNKEEAYQLSVLIETGFIDYQSYYKWCDQMIEALEEPPYWVIELSVEKNQDKAVRIIRKYVFQNLFKILKR</sequence>
<dbReference type="AlphaFoldDB" id="A0A1H9TTZ3"/>
<dbReference type="RefSeq" id="WP_092653367.1">
    <property type="nucleotide sequence ID" value="NZ_FOHA01000016.1"/>
</dbReference>
<organism evidence="1 2">
    <name type="scientific">Isobaculum melis</name>
    <dbReference type="NCBI Taxonomy" id="142588"/>
    <lineage>
        <taxon>Bacteria</taxon>
        <taxon>Bacillati</taxon>
        <taxon>Bacillota</taxon>
        <taxon>Bacilli</taxon>
        <taxon>Lactobacillales</taxon>
        <taxon>Carnobacteriaceae</taxon>
        <taxon>Isobaculum</taxon>
    </lineage>
</organism>
<gene>
    <name evidence="1" type="ORF">SAMN04488559_11646</name>
</gene>
<dbReference type="Proteomes" id="UP000198948">
    <property type="component" value="Unassembled WGS sequence"/>
</dbReference>
<name>A0A1H9TTZ3_9LACT</name>